<evidence type="ECO:0000259" key="1">
    <source>
        <dbReference type="PROSITE" id="PS50006"/>
    </source>
</evidence>
<dbReference type="SMART" id="SM00240">
    <property type="entry name" value="FHA"/>
    <property type="match status" value="1"/>
</dbReference>
<gene>
    <name evidence="3" type="ORF">UFOPK2510_01058</name>
    <name evidence="4" type="ORF">UFOPK2718_00708</name>
    <name evidence="5" type="ORF">UFOPK2936_01017</name>
    <name evidence="6" type="ORF">UFOPK3174_00436</name>
    <name evidence="7" type="ORF">UFOPK3328_01063</name>
    <name evidence="8" type="ORF">UFOPK3779_01129</name>
    <name evidence="9" type="ORF">UFOPK3913_01131</name>
    <name evidence="2" type="ORF">UFOPK4107_01346</name>
</gene>
<dbReference type="EMBL" id="CAEZYM010000005">
    <property type="protein sequence ID" value="CAB4723590.1"/>
    <property type="molecule type" value="Genomic_DNA"/>
</dbReference>
<protein>
    <submittedName>
        <fullName evidence="7">Unannotated protein</fullName>
    </submittedName>
</protein>
<dbReference type="EMBL" id="CAEZXO010000006">
    <property type="protein sequence ID" value="CAB4696958.1"/>
    <property type="molecule type" value="Genomic_DNA"/>
</dbReference>
<dbReference type="Gene3D" id="2.60.200.20">
    <property type="match status" value="1"/>
</dbReference>
<evidence type="ECO:0000313" key="4">
    <source>
        <dbReference type="EMBL" id="CAB4723590.1"/>
    </source>
</evidence>
<evidence type="ECO:0000313" key="6">
    <source>
        <dbReference type="EMBL" id="CAB4824315.1"/>
    </source>
</evidence>
<proteinExistence type="predicted"/>
<evidence type="ECO:0000313" key="9">
    <source>
        <dbReference type="EMBL" id="CAB4980996.1"/>
    </source>
</evidence>
<dbReference type="AlphaFoldDB" id="A0A6J7DKG4"/>
<dbReference type="InterPro" id="IPR000253">
    <property type="entry name" value="FHA_dom"/>
</dbReference>
<dbReference type="SUPFAM" id="SSF49879">
    <property type="entry name" value="SMAD/FHA domain"/>
    <property type="match status" value="1"/>
</dbReference>
<dbReference type="EMBL" id="CAESAE010000009">
    <property type="protein sequence ID" value="CAB4344117.1"/>
    <property type="molecule type" value="Genomic_DNA"/>
</dbReference>
<organism evidence="7">
    <name type="scientific">freshwater metagenome</name>
    <dbReference type="NCBI Taxonomy" id="449393"/>
    <lineage>
        <taxon>unclassified sequences</taxon>
        <taxon>metagenomes</taxon>
        <taxon>ecological metagenomes</taxon>
    </lineage>
</organism>
<feature type="domain" description="FHA" evidence="1">
    <location>
        <begin position="74"/>
        <end position="124"/>
    </location>
</feature>
<dbReference type="InterPro" id="IPR050923">
    <property type="entry name" value="Cell_Proc_Reg/RNA_Proc"/>
</dbReference>
<sequence>MEARKPERDLTATLHLGVRGVVSDSESHQLSQILEKLSEAERATVAQLNGEHAMLIAYRGANKGSRFLISSLGVSIGRAPENDIFLDDVTVSRKHANISLSKNGDFVVEDLGSLNGTYVNDLSTTNATLSMGDELQIGKFHLLFLKGGNR</sequence>
<dbReference type="PANTHER" id="PTHR23308">
    <property type="entry name" value="NUCLEAR INHIBITOR OF PROTEIN PHOSPHATASE-1"/>
    <property type="match status" value="1"/>
</dbReference>
<evidence type="ECO:0000313" key="8">
    <source>
        <dbReference type="EMBL" id="CAB4949922.1"/>
    </source>
</evidence>
<dbReference type="EMBL" id="CAFBOC010000012">
    <property type="protein sequence ID" value="CAB4980996.1"/>
    <property type="molecule type" value="Genomic_DNA"/>
</dbReference>
<evidence type="ECO:0000313" key="7">
    <source>
        <dbReference type="EMBL" id="CAB4871137.1"/>
    </source>
</evidence>
<name>A0A6J7DKG4_9ZZZZ</name>
<evidence type="ECO:0000313" key="2">
    <source>
        <dbReference type="EMBL" id="CAB4344117.1"/>
    </source>
</evidence>
<dbReference type="EMBL" id="CAFABH010000005">
    <property type="protein sequence ID" value="CAB4824315.1"/>
    <property type="molecule type" value="Genomic_DNA"/>
</dbReference>
<dbReference type="PROSITE" id="PS50006">
    <property type="entry name" value="FHA_DOMAIN"/>
    <property type="match status" value="1"/>
</dbReference>
<dbReference type="EMBL" id="CAFBNH010000006">
    <property type="protein sequence ID" value="CAB4949922.1"/>
    <property type="molecule type" value="Genomic_DNA"/>
</dbReference>
<dbReference type="Pfam" id="PF00498">
    <property type="entry name" value="FHA"/>
    <property type="match status" value="1"/>
</dbReference>
<reference evidence="7" key="1">
    <citation type="submission" date="2020-05" db="EMBL/GenBank/DDBJ databases">
        <authorList>
            <person name="Chiriac C."/>
            <person name="Salcher M."/>
            <person name="Ghai R."/>
            <person name="Kavagutti S V."/>
        </authorList>
    </citation>
    <scope>NUCLEOTIDE SEQUENCE</scope>
</reference>
<evidence type="ECO:0000313" key="3">
    <source>
        <dbReference type="EMBL" id="CAB4696958.1"/>
    </source>
</evidence>
<dbReference type="EMBL" id="CAEZZW010000005">
    <property type="protein sequence ID" value="CAB4782286.1"/>
    <property type="molecule type" value="Genomic_DNA"/>
</dbReference>
<dbReference type="InterPro" id="IPR008984">
    <property type="entry name" value="SMAD_FHA_dom_sf"/>
</dbReference>
<dbReference type="EMBL" id="CAFBLD010000007">
    <property type="protein sequence ID" value="CAB4871137.1"/>
    <property type="molecule type" value="Genomic_DNA"/>
</dbReference>
<evidence type="ECO:0000313" key="5">
    <source>
        <dbReference type="EMBL" id="CAB4782286.1"/>
    </source>
</evidence>
<accession>A0A6J7DKG4</accession>